<proteinExistence type="predicted"/>
<protein>
    <submittedName>
        <fullName evidence="2">Uncharacterized protein</fullName>
    </submittedName>
</protein>
<dbReference type="AlphaFoldDB" id="A0A166BQJ8"/>
<feature type="compositionally biased region" description="Acidic residues" evidence="1">
    <location>
        <begin position="562"/>
        <end position="582"/>
    </location>
</feature>
<dbReference type="EMBL" id="KV417641">
    <property type="protein sequence ID" value="KZP12884.1"/>
    <property type="molecule type" value="Genomic_DNA"/>
</dbReference>
<accession>A0A166BQJ8</accession>
<feature type="region of interest" description="Disordered" evidence="1">
    <location>
        <begin position="551"/>
        <end position="591"/>
    </location>
</feature>
<evidence type="ECO:0000313" key="2">
    <source>
        <dbReference type="EMBL" id="KZP12884.1"/>
    </source>
</evidence>
<sequence length="591" mass="65048">MSIPETAGACTCQTAQLAKPLGALQSPMAQLLNTFAAPSPAERIIVRERILQIAEDGSQLDDEIERVEKILASLRHNRAALHKLSDGHQNVLNLTRRLPIEILGEIFIQLQCMLGGRSIAPTRVCRQWREVAIATSKLWNHINIQYTSSRALLDTEMIPIWLQRSGGQPLNIAIGSHLVPFVVTRSSNPMLDAVLHNETRRWVEVQLVVTRAMMPFLYHIPEHLPRLYSLSIDADGSHFGGFRPPGHGTGIATLNNFSHAAALRVLTLGNRITPGQIPEFPWAQLTSCTLLRGGSYTCADGYFVLGQAVNLQFYKMAIDATSGFSAALPPTNIHHSNLRSLEIEIIAGANSRDLFNLLTLPALIEFTIRLLGRGAVYTPESLTSLITRSGCSLMRLSLCTFQNSPFTRDQLLVLFNATPMLPELMLQGGAADGVDDILMDLLTHYPKHEAGPCCLLPQLVSIKLSVHKAFSYEKFAALLKSRYYEDDDCSSGGWARGGLAKMCTAMLMPWAYTTASGRLADRLPEETYQELIALRESGLNVHVENYGADPRGSLEAYFLPRDEEDDSPSEEEEEGSGSDVDDGSGHDSDDD</sequence>
<dbReference type="OrthoDB" id="2685932at2759"/>
<dbReference type="STRING" id="436010.A0A166BQJ8"/>
<name>A0A166BQJ8_9AGAM</name>
<organism evidence="2">
    <name type="scientific">Athelia psychrophila</name>
    <dbReference type="NCBI Taxonomy" id="1759441"/>
    <lineage>
        <taxon>Eukaryota</taxon>
        <taxon>Fungi</taxon>
        <taxon>Dikarya</taxon>
        <taxon>Basidiomycota</taxon>
        <taxon>Agaricomycotina</taxon>
        <taxon>Agaricomycetes</taxon>
        <taxon>Agaricomycetidae</taxon>
        <taxon>Atheliales</taxon>
        <taxon>Atheliaceae</taxon>
        <taxon>Athelia</taxon>
    </lineage>
</organism>
<gene>
    <name evidence="2" type="ORF">FIBSPDRAFT_149191</name>
</gene>
<reference evidence="2" key="1">
    <citation type="journal article" date="2016" name="Mol. Biol. Evol.">
        <title>Comparative Genomics of Early-Diverging Mushroom-Forming Fungi Provides Insights into the Origins of Lignocellulose Decay Capabilities.</title>
        <authorList>
            <person name="Nagy L.G."/>
            <person name="Riley R."/>
            <person name="Tritt A."/>
            <person name="Adam C."/>
            <person name="Daum C."/>
            <person name="Floudas D."/>
            <person name="Sun H."/>
            <person name="Yadav J.S."/>
            <person name="Pangilinan J."/>
            <person name="Larsson K.H."/>
            <person name="Matsuura K."/>
            <person name="Barry K."/>
            <person name="Labutti K."/>
            <person name="Kuo R."/>
            <person name="Ohm R.A."/>
            <person name="Bhattacharya S.S."/>
            <person name="Shirouzu T."/>
            <person name="Yoshinaga Y."/>
            <person name="Martin F.M."/>
            <person name="Grigoriev I.V."/>
            <person name="Hibbett D.S."/>
        </authorList>
    </citation>
    <scope>NUCLEOTIDE SEQUENCE [LARGE SCALE GENOMIC DNA]</scope>
    <source>
        <strain evidence="2">CBS 109695</strain>
    </source>
</reference>
<evidence type="ECO:0000256" key="1">
    <source>
        <dbReference type="SAM" id="MobiDB-lite"/>
    </source>
</evidence>